<evidence type="ECO:0000313" key="2">
    <source>
        <dbReference type="Proteomes" id="UP000054359"/>
    </source>
</evidence>
<sequence length="50" mass="5662">MALQSSASSLFIKEFSLNDCFPPANVLSDLKVIKYFSKYTLIIHINILNL</sequence>
<gene>
    <name evidence="1" type="ORF">X975_12105</name>
</gene>
<evidence type="ECO:0000313" key="1">
    <source>
        <dbReference type="EMBL" id="KFM66164.1"/>
    </source>
</evidence>
<dbReference type="AlphaFoldDB" id="A0A087TM25"/>
<protein>
    <submittedName>
        <fullName evidence="1">Uncharacterized protein</fullName>
    </submittedName>
</protein>
<organism evidence="1 2">
    <name type="scientific">Stegodyphus mimosarum</name>
    <name type="common">African social velvet spider</name>
    <dbReference type="NCBI Taxonomy" id="407821"/>
    <lineage>
        <taxon>Eukaryota</taxon>
        <taxon>Metazoa</taxon>
        <taxon>Ecdysozoa</taxon>
        <taxon>Arthropoda</taxon>
        <taxon>Chelicerata</taxon>
        <taxon>Arachnida</taxon>
        <taxon>Araneae</taxon>
        <taxon>Araneomorphae</taxon>
        <taxon>Entelegynae</taxon>
        <taxon>Eresoidea</taxon>
        <taxon>Eresidae</taxon>
        <taxon>Stegodyphus</taxon>
    </lineage>
</organism>
<proteinExistence type="predicted"/>
<dbReference type="EMBL" id="KK115843">
    <property type="protein sequence ID" value="KFM66164.1"/>
    <property type="molecule type" value="Genomic_DNA"/>
</dbReference>
<name>A0A087TM25_STEMI</name>
<keyword evidence="2" id="KW-1185">Reference proteome</keyword>
<accession>A0A087TM25</accession>
<dbReference type="Proteomes" id="UP000054359">
    <property type="component" value="Unassembled WGS sequence"/>
</dbReference>
<feature type="non-terminal residue" evidence="1">
    <location>
        <position position="50"/>
    </location>
</feature>
<reference evidence="1 2" key="1">
    <citation type="submission" date="2013-11" db="EMBL/GenBank/DDBJ databases">
        <title>Genome sequencing of Stegodyphus mimosarum.</title>
        <authorList>
            <person name="Bechsgaard J."/>
        </authorList>
    </citation>
    <scope>NUCLEOTIDE SEQUENCE [LARGE SCALE GENOMIC DNA]</scope>
</reference>